<dbReference type="InterPro" id="IPR001036">
    <property type="entry name" value="Acrflvin-R"/>
</dbReference>
<feature type="transmembrane region" description="Helical" evidence="1">
    <location>
        <begin position="431"/>
        <end position="451"/>
    </location>
</feature>
<dbReference type="Gene3D" id="1.20.1640.10">
    <property type="entry name" value="Multidrug efflux transporter AcrB transmembrane domain"/>
    <property type="match status" value="2"/>
</dbReference>
<evidence type="ECO:0000256" key="1">
    <source>
        <dbReference type="SAM" id="Phobius"/>
    </source>
</evidence>
<feature type="transmembrane region" description="Helical" evidence="1">
    <location>
        <begin position="1012"/>
        <end position="1038"/>
    </location>
</feature>
<feature type="transmembrane region" description="Helical" evidence="1">
    <location>
        <begin position="339"/>
        <end position="356"/>
    </location>
</feature>
<evidence type="ECO:0000313" key="3">
    <source>
        <dbReference type="Proteomes" id="UP000192418"/>
    </source>
</evidence>
<dbReference type="Gene3D" id="3.30.70.1320">
    <property type="entry name" value="Multidrug efflux transporter AcrB pore domain like"/>
    <property type="match status" value="1"/>
</dbReference>
<dbReference type="Proteomes" id="UP000192418">
    <property type="component" value="Unassembled WGS sequence"/>
</dbReference>
<dbReference type="AlphaFoldDB" id="A0A1W2DYM6"/>
<dbReference type="InterPro" id="IPR027463">
    <property type="entry name" value="AcrB_DN_DC_subdom"/>
</dbReference>
<feature type="transmembrane region" description="Helical" evidence="1">
    <location>
        <begin position="365"/>
        <end position="384"/>
    </location>
</feature>
<dbReference type="GO" id="GO:0042910">
    <property type="term" value="F:xenobiotic transmembrane transporter activity"/>
    <property type="evidence" value="ECO:0007669"/>
    <property type="project" value="TreeGrafter"/>
</dbReference>
<proteinExistence type="predicted"/>
<dbReference type="RefSeq" id="WP_084071138.1">
    <property type="nucleotide sequence ID" value="NZ_FWXY01000022.1"/>
</dbReference>
<dbReference type="Gene3D" id="3.30.2090.10">
    <property type="entry name" value="Multidrug efflux transporter AcrB TolC docking domain, DN and DC subdomains"/>
    <property type="match status" value="2"/>
</dbReference>
<feature type="transmembrane region" description="Helical" evidence="1">
    <location>
        <begin position="390"/>
        <end position="411"/>
    </location>
</feature>
<dbReference type="OrthoDB" id="9759330at2"/>
<keyword evidence="1" id="KW-0472">Membrane</keyword>
<dbReference type="EMBL" id="FWXY01000022">
    <property type="protein sequence ID" value="SMD02417.1"/>
    <property type="molecule type" value="Genomic_DNA"/>
</dbReference>
<feature type="transmembrane region" description="Helical" evidence="1">
    <location>
        <begin position="463"/>
        <end position="490"/>
    </location>
</feature>
<dbReference type="SUPFAM" id="SSF82693">
    <property type="entry name" value="Multidrug efflux transporter AcrB pore domain, PN1, PN2, PC1 and PC2 subdomains"/>
    <property type="match status" value="2"/>
</dbReference>
<dbReference type="GO" id="GO:0005886">
    <property type="term" value="C:plasma membrane"/>
    <property type="evidence" value="ECO:0007669"/>
    <property type="project" value="TreeGrafter"/>
</dbReference>
<feature type="transmembrane region" description="Helical" evidence="1">
    <location>
        <begin position="911"/>
        <end position="931"/>
    </location>
</feature>
<dbReference type="STRING" id="1121400.SAMN02746065_12225"/>
<feature type="transmembrane region" description="Helical" evidence="1">
    <location>
        <begin position="544"/>
        <end position="569"/>
    </location>
</feature>
<dbReference type="SUPFAM" id="SSF82714">
    <property type="entry name" value="Multidrug efflux transporter AcrB TolC docking domain, DN and DC subdomains"/>
    <property type="match status" value="2"/>
</dbReference>
<protein>
    <submittedName>
        <fullName evidence="2">Multidrug efflux pump subunit AcrB</fullName>
    </submittedName>
</protein>
<keyword evidence="1" id="KW-0812">Transmembrane</keyword>
<gene>
    <name evidence="2" type="ORF">SAMN02746065_12225</name>
</gene>
<organism evidence="2 3">
    <name type="scientific">Desulfocicer vacuolatum DSM 3385</name>
    <dbReference type="NCBI Taxonomy" id="1121400"/>
    <lineage>
        <taxon>Bacteria</taxon>
        <taxon>Pseudomonadati</taxon>
        <taxon>Thermodesulfobacteriota</taxon>
        <taxon>Desulfobacteria</taxon>
        <taxon>Desulfobacterales</taxon>
        <taxon>Desulfobacteraceae</taxon>
        <taxon>Desulfocicer</taxon>
    </lineage>
</organism>
<feature type="transmembrane region" description="Helical" evidence="1">
    <location>
        <begin position="888"/>
        <end position="904"/>
    </location>
</feature>
<evidence type="ECO:0000313" key="2">
    <source>
        <dbReference type="EMBL" id="SMD02417.1"/>
    </source>
</evidence>
<keyword evidence="1" id="KW-1133">Transmembrane helix</keyword>
<feature type="transmembrane region" description="Helical" evidence="1">
    <location>
        <begin position="987"/>
        <end position="1006"/>
    </location>
</feature>
<sequence>MNLTQFAIQKNRISLSLLFIVVVMGMALYPDLPRDSMPPYTVRVATIVSSFPGANPQRVELLVSKNIEEVVQEIPEVKTISSQSRTGLSVVTVTLKDEVGPDALQDVWDNLRRKLEDMQTLPQGVTPDLNDDDVGVVYGIILGLLSDEFSYDEMEDVAKRIRDDLITLPDSAKVVLGGIQEQQVLVEFDTTRLSEYGLTAGKLNEIIRGMNILDSGGEINVGNKRLILEPTGNYDTVDALKKTVIPVGNSGETVYLDAITHIRKSYKSPATALVRVNGKRAISLAVSLKEGANITAMGKMIDQKIVDYNRRLPLGLEVLRLASLDGFVLKSIDDFISNLFQSIAIVMVVMLIFLGFRTGIVVSSLIPLVTIMTLMLMGVIQMGLNQVTLAALIMALGMMVDNGIVVSESIIVKLEEGKKRLAAAVETCKELMIPLLISTLTTSAAFLSFYLAESAMGDIVGPLFVVISFALVSSWIVSLTIVPLLAYWIMKVKQKNTGNMKQDGLNGHGSEGKEKRKISKKNSLFDVLTTAYLFVLKSVLKVKILFVCAMLVLFAVSLKGFGMVPFIFFPDSDRNMVTVDINLPLGTRIERTLEVVQGIEDHIFSHLKTGADRQKGIVDWSSFIGKGPESYDQGYTADEANSSYAHILVNTSSGEDNAFIINELDAFCFNAFPDADIRVALLGQGGGGTPVEVRIFGSDQATLYQLATQTKEALIQIPGTKNVMDDWGPKLLKFVINIDAAKAQIVGVTHEDIAVSLQTQLTGYQAGTFREDQDSLAIVMRSRHFTQETLQGLENTNVFVQSTGKPVPLSQVARIIPQWDYAKIMHYDLSRSITVTARIKAGFTAAQINKEINAWLAKASEKWPNHYRFELGGDEENTQENMAAVTRYLPLSGCIILLLLIIQFNSMRKTAMVVTTIPLGIIGVVIGLIAFRSYFGFMGFLGVISLAGIVINNAIVLIDRIEIEQMAFGRQPSDAVVEACRQRFRPILLTTLTTTLGLIPLYLGGGSMWEPMAISIMIGLLFGTTITLLFIPALYSVLYRVNHFHPE</sequence>
<dbReference type="PANTHER" id="PTHR32063:SF18">
    <property type="entry name" value="CATION EFFLUX SYSTEM PROTEIN"/>
    <property type="match status" value="1"/>
</dbReference>
<name>A0A1W2DYM6_9BACT</name>
<feature type="transmembrane region" description="Helical" evidence="1">
    <location>
        <begin position="12"/>
        <end position="29"/>
    </location>
</feature>
<reference evidence="2 3" key="1">
    <citation type="submission" date="2017-04" db="EMBL/GenBank/DDBJ databases">
        <authorList>
            <person name="Afonso C.L."/>
            <person name="Miller P.J."/>
            <person name="Scott M.A."/>
            <person name="Spackman E."/>
            <person name="Goraichik I."/>
            <person name="Dimitrov K.M."/>
            <person name="Suarez D.L."/>
            <person name="Swayne D.E."/>
        </authorList>
    </citation>
    <scope>NUCLEOTIDE SEQUENCE [LARGE SCALE GENOMIC DNA]</scope>
    <source>
        <strain evidence="2 3">DSM 3385</strain>
    </source>
</reference>
<dbReference type="Gene3D" id="3.30.70.1430">
    <property type="entry name" value="Multidrug efflux transporter AcrB pore domain"/>
    <property type="match status" value="2"/>
</dbReference>
<dbReference type="SUPFAM" id="SSF82866">
    <property type="entry name" value="Multidrug efflux transporter AcrB transmembrane domain"/>
    <property type="match status" value="2"/>
</dbReference>
<dbReference type="Gene3D" id="3.30.70.1440">
    <property type="entry name" value="Multidrug efflux transporter AcrB pore domain"/>
    <property type="match status" value="1"/>
</dbReference>
<dbReference type="Pfam" id="PF00873">
    <property type="entry name" value="ACR_tran"/>
    <property type="match status" value="1"/>
</dbReference>
<feature type="transmembrane region" description="Helical" evidence="1">
    <location>
        <begin position="937"/>
        <end position="958"/>
    </location>
</feature>
<dbReference type="PRINTS" id="PR00702">
    <property type="entry name" value="ACRIFLAVINRP"/>
</dbReference>
<keyword evidence="3" id="KW-1185">Reference proteome</keyword>
<dbReference type="PANTHER" id="PTHR32063">
    <property type="match status" value="1"/>
</dbReference>
<accession>A0A1W2DYM6</accession>